<reference evidence="1 2" key="1">
    <citation type="journal article" date="2013" name="Mar. Genomics">
        <title>Expression of sulfatases in Rhodopirellula baltica and the diversity of sulfatases in the genus Rhodopirellula.</title>
        <authorList>
            <person name="Wegner C.E."/>
            <person name="Richter-Heitmann T."/>
            <person name="Klindworth A."/>
            <person name="Klockow C."/>
            <person name="Richter M."/>
            <person name="Achstetter T."/>
            <person name="Glockner F.O."/>
            <person name="Harder J."/>
        </authorList>
    </citation>
    <scope>NUCLEOTIDE SEQUENCE [LARGE SCALE GENOMIC DNA]</scope>
    <source>
        <strain evidence="1 2">SH28</strain>
    </source>
</reference>
<dbReference type="EMBL" id="AMCW01000150">
    <property type="protein sequence ID" value="EKJ99294.1"/>
    <property type="molecule type" value="Genomic_DNA"/>
</dbReference>
<accession>K5C8G8</accession>
<protein>
    <submittedName>
        <fullName evidence="1">Uncharacterized protein</fullName>
    </submittedName>
</protein>
<comment type="caution">
    <text evidence="1">The sequence shown here is derived from an EMBL/GenBank/DDBJ whole genome shotgun (WGS) entry which is preliminary data.</text>
</comment>
<proteinExistence type="predicted"/>
<name>K5C8G8_RHOBT</name>
<sequence>MPDCHCSDKPQFVFLCEPFRFQKFTRPFRFPMKADLLRLLSRQLLFPRVLDGQQLSVMTSLPVSEASVLREESLPTLLPRLPKFLIMREPS</sequence>
<evidence type="ECO:0000313" key="2">
    <source>
        <dbReference type="Proteomes" id="UP000007993"/>
    </source>
</evidence>
<organism evidence="1 2">
    <name type="scientific">Rhodopirellula baltica SH28</name>
    <dbReference type="NCBI Taxonomy" id="993517"/>
    <lineage>
        <taxon>Bacteria</taxon>
        <taxon>Pseudomonadati</taxon>
        <taxon>Planctomycetota</taxon>
        <taxon>Planctomycetia</taxon>
        <taxon>Pirellulales</taxon>
        <taxon>Pirellulaceae</taxon>
        <taxon>Rhodopirellula</taxon>
    </lineage>
</organism>
<dbReference type="AlphaFoldDB" id="K5C8G8"/>
<evidence type="ECO:0000313" key="1">
    <source>
        <dbReference type="EMBL" id="EKJ99294.1"/>
    </source>
</evidence>
<dbReference type="Proteomes" id="UP000007993">
    <property type="component" value="Unassembled WGS sequence"/>
</dbReference>
<dbReference type="PATRIC" id="fig|993517.3.peg.5783"/>
<gene>
    <name evidence="1" type="ORF">RBSH_05343</name>
</gene>